<organism evidence="1 2">
    <name type="scientific">Ficus carica</name>
    <name type="common">Common fig</name>
    <dbReference type="NCBI Taxonomy" id="3494"/>
    <lineage>
        <taxon>Eukaryota</taxon>
        <taxon>Viridiplantae</taxon>
        <taxon>Streptophyta</taxon>
        <taxon>Embryophyta</taxon>
        <taxon>Tracheophyta</taxon>
        <taxon>Spermatophyta</taxon>
        <taxon>Magnoliopsida</taxon>
        <taxon>eudicotyledons</taxon>
        <taxon>Gunneridae</taxon>
        <taxon>Pentapetalae</taxon>
        <taxon>rosids</taxon>
        <taxon>fabids</taxon>
        <taxon>Rosales</taxon>
        <taxon>Moraceae</taxon>
        <taxon>Ficeae</taxon>
        <taxon>Ficus</taxon>
    </lineage>
</organism>
<sequence>MEPLAGSSKMEDLVKQSAAFHCADDDLELVADPQLSKAASDLKVEDKTWVMEKRSGRLTEDIWFFRCTGSHQSSSRNRMTVLLEQGWVCSELSYSKSWFEAMGEILQDTGALFKCGLLGHDEKKCKASVAVMVDNGRGGLTRLYGQWIFANVYSRTWWKEGKREIPSPPAMPNVEEIA</sequence>
<protein>
    <submittedName>
        <fullName evidence="1">Uncharacterized protein</fullName>
    </submittedName>
</protein>
<dbReference type="Proteomes" id="UP001187192">
    <property type="component" value="Unassembled WGS sequence"/>
</dbReference>
<dbReference type="Gramene" id="FCD_00026613-RA">
    <property type="protein sequence ID" value="FCD_00026613-RA:cds"/>
    <property type="gene ID" value="FCD_00026613"/>
</dbReference>
<comment type="caution">
    <text evidence="1">The sequence shown here is derived from an EMBL/GenBank/DDBJ whole genome shotgun (WGS) entry which is preliminary data.</text>
</comment>
<gene>
    <name evidence="1" type="ORF">TIFTF001_021824</name>
</gene>
<proteinExistence type="predicted"/>
<dbReference type="AlphaFoldDB" id="A0AA88DB44"/>
<reference evidence="1" key="1">
    <citation type="submission" date="2023-07" db="EMBL/GenBank/DDBJ databases">
        <title>draft genome sequence of fig (Ficus carica).</title>
        <authorList>
            <person name="Takahashi T."/>
            <person name="Nishimura K."/>
        </authorList>
    </citation>
    <scope>NUCLEOTIDE SEQUENCE</scope>
</reference>
<dbReference type="EMBL" id="BTGU01000042">
    <property type="protein sequence ID" value="GMN52688.1"/>
    <property type="molecule type" value="Genomic_DNA"/>
</dbReference>
<evidence type="ECO:0000313" key="2">
    <source>
        <dbReference type="Proteomes" id="UP001187192"/>
    </source>
</evidence>
<evidence type="ECO:0000313" key="1">
    <source>
        <dbReference type="EMBL" id="GMN52688.1"/>
    </source>
</evidence>
<keyword evidence="2" id="KW-1185">Reference proteome</keyword>
<accession>A0AA88DB44</accession>
<name>A0AA88DB44_FICCA</name>